<reference evidence="3" key="1">
    <citation type="submission" date="2016-10" db="EMBL/GenBank/DDBJ databases">
        <authorList>
            <person name="Varghese N."/>
        </authorList>
    </citation>
    <scope>NUCLEOTIDE SEQUENCE [LARGE SCALE GENOMIC DNA]</scope>
    <source>
        <strain evidence="3">DSM 45096 / BCRC 16803 / CGMCC 4.1857 / CIP 109030 / JCM 12277 / KCTC 19219 / NBRC 100920 / 33214</strain>
    </source>
</reference>
<sequence length="162" mass="17607">MPFDAFRDLTVRQARPADYDAIVAVVDTWWGRPIKATLPRLYLEHFHATSRVAEHPDGSLAGFLIAFLSPSLAQEAYIHFVGVDPALRGSGLAGRLYREFFAEAAAAGRDVVRAVTSPVNHGSIAFHTAMGFSVTGPVDGYNGEGSSLMLFERRLEPTSGTR</sequence>
<dbReference type="eggNOG" id="COG0456">
    <property type="taxonomic scope" value="Bacteria"/>
</dbReference>
<dbReference type="PANTHER" id="PTHR43072">
    <property type="entry name" value="N-ACETYLTRANSFERASE"/>
    <property type="match status" value="1"/>
</dbReference>
<keyword evidence="3" id="KW-1185">Reference proteome</keyword>
<dbReference type="InterPro" id="IPR016181">
    <property type="entry name" value="Acyl_CoA_acyltransferase"/>
</dbReference>
<protein>
    <submittedName>
        <fullName evidence="2">L-amino acid N-acyltransferase YncA</fullName>
    </submittedName>
</protein>
<feature type="domain" description="N-acetyltransferase" evidence="1">
    <location>
        <begin position="9"/>
        <end position="154"/>
    </location>
</feature>
<dbReference type="InterPro" id="IPR000182">
    <property type="entry name" value="GNAT_dom"/>
</dbReference>
<evidence type="ECO:0000259" key="1">
    <source>
        <dbReference type="PROSITE" id="PS51186"/>
    </source>
</evidence>
<name>A0A1H7RJB9_STRJI</name>
<keyword evidence="2" id="KW-0012">Acyltransferase</keyword>
<dbReference type="CDD" id="cd04301">
    <property type="entry name" value="NAT_SF"/>
    <property type="match status" value="1"/>
</dbReference>
<evidence type="ECO:0000313" key="3">
    <source>
        <dbReference type="Proteomes" id="UP000183015"/>
    </source>
</evidence>
<dbReference type="EMBL" id="FOAZ01000010">
    <property type="protein sequence ID" value="SEL60293.1"/>
    <property type="molecule type" value="Genomic_DNA"/>
</dbReference>
<dbReference type="PANTHER" id="PTHR43072:SF36">
    <property type="entry name" value="RIBOSOMAL-PROTEIN-ALANINE ACETYLTRANSFERASE"/>
    <property type="match status" value="1"/>
</dbReference>
<dbReference type="STRING" id="235985.SAMN05414137_110167"/>
<dbReference type="OrthoDB" id="8593648at2"/>
<proteinExistence type="predicted"/>
<organism evidence="2 3">
    <name type="scientific">Streptacidiphilus jiangxiensis</name>
    <dbReference type="NCBI Taxonomy" id="235985"/>
    <lineage>
        <taxon>Bacteria</taxon>
        <taxon>Bacillati</taxon>
        <taxon>Actinomycetota</taxon>
        <taxon>Actinomycetes</taxon>
        <taxon>Kitasatosporales</taxon>
        <taxon>Streptomycetaceae</taxon>
        <taxon>Streptacidiphilus</taxon>
    </lineage>
</organism>
<accession>A0A1H7RJB9</accession>
<dbReference type="PROSITE" id="PS51186">
    <property type="entry name" value="GNAT"/>
    <property type="match status" value="1"/>
</dbReference>
<dbReference type="GO" id="GO:0016747">
    <property type="term" value="F:acyltransferase activity, transferring groups other than amino-acyl groups"/>
    <property type="evidence" value="ECO:0007669"/>
    <property type="project" value="InterPro"/>
</dbReference>
<dbReference type="AlphaFoldDB" id="A0A1H7RJB9"/>
<dbReference type="PIRSF" id="PIRSF037663">
    <property type="entry name" value="Acetyltransf_GNAT_prd"/>
    <property type="match status" value="1"/>
</dbReference>
<dbReference type="Gene3D" id="3.40.630.30">
    <property type="match status" value="1"/>
</dbReference>
<dbReference type="InterPro" id="IPR017255">
    <property type="entry name" value="AcTrfase_GNAT_prd"/>
</dbReference>
<evidence type="ECO:0000313" key="2">
    <source>
        <dbReference type="EMBL" id="SEL60293.1"/>
    </source>
</evidence>
<gene>
    <name evidence="2" type="ORF">SAMN05414137_110167</name>
</gene>
<keyword evidence="2" id="KW-0808">Transferase</keyword>
<dbReference type="Proteomes" id="UP000183015">
    <property type="component" value="Unassembled WGS sequence"/>
</dbReference>
<dbReference type="SUPFAM" id="SSF55729">
    <property type="entry name" value="Acyl-CoA N-acyltransferases (Nat)"/>
    <property type="match status" value="1"/>
</dbReference>
<dbReference type="RefSeq" id="WP_042459111.1">
    <property type="nucleotide sequence ID" value="NZ_BBPN01000057.1"/>
</dbReference>
<dbReference type="Pfam" id="PF00583">
    <property type="entry name" value="Acetyltransf_1"/>
    <property type="match status" value="1"/>
</dbReference>